<gene>
    <name evidence="3" type="primary">20348854</name>
    <name evidence="2" type="ORF">GGTG_08396</name>
</gene>
<dbReference type="OrthoDB" id="5404004at2759"/>
<feature type="region of interest" description="Disordered" evidence="1">
    <location>
        <begin position="710"/>
        <end position="784"/>
    </location>
</feature>
<dbReference type="STRING" id="644352.J3P4F9"/>
<feature type="region of interest" description="Disordered" evidence="1">
    <location>
        <begin position="201"/>
        <end position="233"/>
    </location>
</feature>
<feature type="compositionally biased region" description="Basic residues" evidence="1">
    <location>
        <begin position="301"/>
        <end position="310"/>
    </location>
</feature>
<sequence length="784" mass="83032">MDDRRRVRGSRAALGQAGMFRVANRSMSLRGGSIAKSGNGAGAAAESRAAAGAPVLEPGPGAVRAGIHVGHHHTCTHGPVAPLAPLTSAGPVVESGTSLPRQTESRLVENASTPAASFPDGRCTYLTRPLPVPPLRANIATMASRPSTSGGPKAPSSFDSMADRRISRDDMFLKAPQTAMENKRISRDDIFVGTRKQPGWTRPALSVMPRVGPATSLDSSPARPSPTITIGSVSVPRFGRRGTVDSQMSGDIPIGMAIGSPTHIPSGLSTTWTPQQAPPAQEPAMRSEPPRQPPPEPTTVKRTKTGRRRLFSLFSRKTTPDEVKAVKVPEPPVVDFSGSMYTATAESMSSKTSPSRSATSAGGKGSARQPDRSPAIVRTNTEPFQQAPTDAQTRMPARGAPFEPDWRRRQKEIGVSGPMNLRAPPAASSTFAGKGLLLDVEIPSIKMERYSVMFGNLLDARRDSALLNRRQAAVEKLHAISDRVMAEQGLKEAPIAHPRRATSPQTIMESPIFPSRAFATFPTPPQSRPERLAAQAPMSPSRMRSNTSPANLPSPMQSTFGSDALPRGQAVAAPEPPSRAFPATSKVIYFEPGQSSLVLESPTSLDDDANLSPRPITQVQPLRPNLAEPQWQMITPPMSAAPSSTSSSSTGSSGAARKRSPSVASSVRTNITKPSLEIEESDHALKAAVEISIARQISVSRQQRNLLLPLHTGPGSVRQGAGGGSIGSASPHEGSASDSPVKLGRNERLIDSVASTPTLIQPPHTPDSELLNYRKSSRVVLEAA</sequence>
<keyword evidence="4" id="KW-1185">Reference proteome</keyword>
<name>J3P4F9_GAET3</name>
<feature type="region of interest" description="Disordered" evidence="1">
    <location>
        <begin position="257"/>
        <end position="316"/>
    </location>
</feature>
<evidence type="ECO:0000313" key="4">
    <source>
        <dbReference type="Proteomes" id="UP000006039"/>
    </source>
</evidence>
<reference evidence="3" key="5">
    <citation type="submission" date="2018-04" db="UniProtKB">
        <authorList>
            <consortium name="EnsemblFungi"/>
        </authorList>
    </citation>
    <scope>IDENTIFICATION</scope>
    <source>
        <strain evidence="3">R3-111a-1</strain>
    </source>
</reference>
<reference evidence="4" key="1">
    <citation type="submission" date="2010-07" db="EMBL/GenBank/DDBJ databases">
        <title>The genome sequence of Gaeumannomyces graminis var. tritici strain R3-111a-1.</title>
        <authorList>
            <consortium name="The Broad Institute Genome Sequencing Platform"/>
            <person name="Ma L.-J."/>
            <person name="Dead R."/>
            <person name="Young S."/>
            <person name="Zeng Q."/>
            <person name="Koehrsen M."/>
            <person name="Alvarado L."/>
            <person name="Berlin A."/>
            <person name="Chapman S.B."/>
            <person name="Chen Z."/>
            <person name="Freedman E."/>
            <person name="Gellesch M."/>
            <person name="Goldberg J."/>
            <person name="Griggs A."/>
            <person name="Gujja S."/>
            <person name="Heilman E.R."/>
            <person name="Heiman D."/>
            <person name="Hepburn T."/>
            <person name="Howarth C."/>
            <person name="Jen D."/>
            <person name="Larson L."/>
            <person name="Mehta T."/>
            <person name="Neiman D."/>
            <person name="Pearson M."/>
            <person name="Roberts A."/>
            <person name="Saif S."/>
            <person name="Shea T."/>
            <person name="Shenoy N."/>
            <person name="Sisk P."/>
            <person name="Stolte C."/>
            <person name="Sykes S."/>
            <person name="Walk T."/>
            <person name="White J."/>
            <person name="Yandava C."/>
            <person name="Haas B."/>
            <person name="Nusbaum C."/>
            <person name="Birren B."/>
        </authorList>
    </citation>
    <scope>NUCLEOTIDE SEQUENCE [LARGE SCALE GENOMIC DNA]</scope>
    <source>
        <strain evidence="4">R3-111a-1</strain>
    </source>
</reference>
<feature type="compositionally biased region" description="Low complexity" evidence="1">
    <location>
        <begin position="347"/>
        <end position="361"/>
    </location>
</feature>
<feature type="region of interest" description="Disordered" evidence="1">
    <location>
        <begin position="520"/>
        <end position="578"/>
    </location>
</feature>
<evidence type="ECO:0000256" key="1">
    <source>
        <dbReference type="SAM" id="MobiDB-lite"/>
    </source>
</evidence>
<feature type="region of interest" description="Disordered" evidence="1">
    <location>
        <begin position="635"/>
        <end position="668"/>
    </location>
</feature>
<dbReference type="HOGENOM" id="CLU_386840_0_0_1"/>
<evidence type="ECO:0000313" key="3">
    <source>
        <dbReference type="EnsemblFungi" id="EJT74556"/>
    </source>
</evidence>
<dbReference type="AlphaFoldDB" id="J3P4F9"/>
<feature type="compositionally biased region" description="Polar residues" evidence="1">
    <location>
        <begin position="542"/>
        <end position="561"/>
    </location>
</feature>
<dbReference type="VEuPathDB" id="FungiDB:GGTG_08396"/>
<protein>
    <submittedName>
        <fullName evidence="2 3">Uncharacterized protein</fullName>
    </submittedName>
</protein>
<dbReference type="EMBL" id="GL385398">
    <property type="protein sequence ID" value="EJT74556.1"/>
    <property type="molecule type" value="Genomic_DNA"/>
</dbReference>
<dbReference type="eggNOG" id="ENOG502SD0J">
    <property type="taxonomic scope" value="Eukaryota"/>
</dbReference>
<reference evidence="2" key="2">
    <citation type="submission" date="2010-07" db="EMBL/GenBank/DDBJ databases">
        <authorList>
            <consortium name="The Broad Institute Genome Sequencing Platform"/>
            <consortium name="Broad Institute Genome Sequencing Center for Infectious Disease"/>
            <person name="Ma L.-J."/>
            <person name="Dead R."/>
            <person name="Young S."/>
            <person name="Zeng Q."/>
            <person name="Koehrsen M."/>
            <person name="Alvarado L."/>
            <person name="Berlin A."/>
            <person name="Chapman S.B."/>
            <person name="Chen Z."/>
            <person name="Freedman E."/>
            <person name="Gellesch M."/>
            <person name="Goldberg J."/>
            <person name="Griggs A."/>
            <person name="Gujja S."/>
            <person name="Heilman E.R."/>
            <person name="Heiman D."/>
            <person name="Hepburn T."/>
            <person name="Howarth C."/>
            <person name="Jen D."/>
            <person name="Larson L."/>
            <person name="Mehta T."/>
            <person name="Neiman D."/>
            <person name="Pearson M."/>
            <person name="Roberts A."/>
            <person name="Saif S."/>
            <person name="Shea T."/>
            <person name="Shenoy N."/>
            <person name="Sisk P."/>
            <person name="Stolte C."/>
            <person name="Sykes S."/>
            <person name="Walk T."/>
            <person name="White J."/>
            <person name="Yandava C."/>
            <person name="Haas B."/>
            <person name="Nusbaum C."/>
            <person name="Birren B."/>
        </authorList>
    </citation>
    <scope>NUCLEOTIDE SEQUENCE</scope>
    <source>
        <strain evidence="2">R3-111a-1</strain>
    </source>
</reference>
<accession>J3P4F9</accession>
<dbReference type="EnsemblFungi" id="EJT74556">
    <property type="protein sequence ID" value="EJT74556"/>
    <property type="gene ID" value="GGTG_08396"/>
</dbReference>
<feature type="region of interest" description="Disordered" evidence="1">
    <location>
        <begin position="76"/>
        <end position="114"/>
    </location>
</feature>
<dbReference type="GeneID" id="20348854"/>
<evidence type="ECO:0000313" key="2">
    <source>
        <dbReference type="EMBL" id="EJT74556.1"/>
    </source>
</evidence>
<proteinExistence type="predicted"/>
<reference evidence="3" key="4">
    <citation type="journal article" date="2015" name="G3 (Bethesda)">
        <title>Genome sequences of three phytopathogenic species of the Magnaporthaceae family of fungi.</title>
        <authorList>
            <person name="Okagaki L.H."/>
            <person name="Nunes C.C."/>
            <person name="Sailsbery J."/>
            <person name="Clay B."/>
            <person name="Brown D."/>
            <person name="John T."/>
            <person name="Oh Y."/>
            <person name="Young N."/>
            <person name="Fitzgerald M."/>
            <person name="Haas B.J."/>
            <person name="Zeng Q."/>
            <person name="Young S."/>
            <person name="Adiconis X."/>
            <person name="Fan L."/>
            <person name="Levin J.Z."/>
            <person name="Mitchell T.K."/>
            <person name="Okubara P.A."/>
            <person name="Farman M.L."/>
            <person name="Kohn L.M."/>
            <person name="Birren B."/>
            <person name="Ma L.-J."/>
            <person name="Dean R.A."/>
        </authorList>
    </citation>
    <scope>NUCLEOTIDE SEQUENCE</scope>
    <source>
        <strain evidence="3">R3-111a-1</strain>
    </source>
</reference>
<organism evidence="2">
    <name type="scientific">Gaeumannomyces tritici (strain R3-111a-1)</name>
    <name type="common">Wheat and barley take-all root rot fungus</name>
    <name type="synonym">Gaeumannomyces graminis var. tritici</name>
    <dbReference type="NCBI Taxonomy" id="644352"/>
    <lineage>
        <taxon>Eukaryota</taxon>
        <taxon>Fungi</taxon>
        <taxon>Dikarya</taxon>
        <taxon>Ascomycota</taxon>
        <taxon>Pezizomycotina</taxon>
        <taxon>Sordariomycetes</taxon>
        <taxon>Sordariomycetidae</taxon>
        <taxon>Magnaporthales</taxon>
        <taxon>Magnaporthaceae</taxon>
        <taxon>Gaeumannomyces</taxon>
    </lineage>
</organism>
<feature type="compositionally biased region" description="Polar residues" evidence="1">
    <location>
        <begin position="378"/>
        <end position="392"/>
    </location>
</feature>
<reference evidence="2" key="3">
    <citation type="submission" date="2010-09" db="EMBL/GenBank/DDBJ databases">
        <title>Annotation of Gaeumannomyces graminis var. tritici R3-111a-1.</title>
        <authorList>
            <consortium name="The Broad Institute Genome Sequencing Platform"/>
            <person name="Ma L.-J."/>
            <person name="Dead R."/>
            <person name="Young S.K."/>
            <person name="Zeng Q."/>
            <person name="Gargeya S."/>
            <person name="Fitzgerald M."/>
            <person name="Haas B."/>
            <person name="Abouelleil A."/>
            <person name="Alvarado L."/>
            <person name="Arachchi H.M."/>
            <person name="Berlin A."/>
            <person name="Brown A."/>
            <person name="Chapman S.B."/>
            <person name="Chen Z."/>
            <person name="Dunbar C."/>
            <person name="Freedman E."/>
            <person name="Gearin G."/>
            <person name="Gellesch M."/>
            <person name="Goldberg J."/>
            <person name="Griggs A."/>
            <person name="Gujja S."/>
            <person name="Heiman D."/>
            <person name="Howarth C."/>
            <person name="Larson L."/>
            <person name="Lui A."/>
            <person name="MacDonald P.J.P."/>
            <person name="Mehta T."/>
            <person name="Montmayeur A."/>
            <person name="Murphy C."/>
            <person name="Neiman D."/>
            <person name="Pearson M."/>
            <person name="Priest M."/>
            <person name="Roberts A."/>
            <person name="Saif S."/>
            <person name="Shea T."/>
            <person name="Shenoy N."/>
            <person name="Sisk P."/>
            <person name="Stolte C."/>
            <person name="Sykes S."/>
            <person name="Yandava C."/>
            <person name="Wortman J."/>
            <person name="Nusbaum C."/>
            <person name="Birren B."/>
        </authorList>
    </citation>
    <scope>NUCLEOTIDE SEQUENCE</scope>
    <source>
        <strain evidence="2">R3-111a-1</strain>
    </source>
</reference>
<dbReference type="Proteomes" id="UP000006039">
    <property type="component" value="Unassembled WGS sequence"/>
</dbReference>
<dbReference type="RefSeq" id="XP_009224500.1">
    <property type="nucleotide sequence ID" value="XM_009226236.1"/>
</dbReference>
<feature type="region of interest" description="Disordered" evidence="1">
    <location>
        <begin position="345"/>
        <end position="402"/>
    </location>
</feature>
<feature type="compositionally biased region" description="Low complexity" evidence="1">
    <location>
        <begin position="635"/>
        <end position="655"/>
    </location>
</feature>